<dbReference type="OrthoDB" id="5059029at2759"/>
<accession>A0A1V6TCC4</accession>
<evidence type="ECO:0000313" key="5">
    <source>
        <dbReference type="Proteomes" id="UP000191285"/>
    </source>
</evidence>
<evidence type="ECO:0000256" key="2">
    <source>
        <dbReference type="SAM" id="SignalP"/>
    </source>
</evidence>
<feature type="compositionally biased region" description="Basic and acidic residues" evidence="1">
    <location>
        <begin position="178"/>
        <end position="211"/>
    </location>
</feature>
<name>A0A1V6TCC4_9EURO</name>
<keyword evidence="2" id="KW-0732">Signal</keyword>
<evidence type="ECO:0000259" key="3">
    <source>
        <dbReference type="Pfam" id="PF20521"/>
    </source>
</evidence>
<dbReference type="Proteomes" id="UP000191285">
    <property type="component" value="Unassembled WGS sequence"/>
</dbReference>
<feature type="domain" description="Secreted protein CSS2 C-terminal" evidence="3">
    <location>
        <begin position="225"/>
        <end position="344"/>
    </location>
</feature>
<proteinExistence type="predicted"/>
<organism evidence="4 5">
    <name type="scientific">Penicillium steckii</name>
    <dbReference type="NCBI Taxonomy" id="303698"/>
    <lineage>
        <taxon>Eukaryota</taxon>
        <taxon>Fungi</taxon>
        <taxon>Dikarya</taxon>
        <taxon>Ascomycota</taxon>
        <taxon>Pezizomycotina</taxon>
        <taxon>Eurotiomycetes</taxon>
        <taxon>Eurotiomycetidae</taxon>
        <taxon>Eurotiales</taxon>
        <taxon>Aspergillaceae</taxon>
        <taxon>Penicillium</taxon>
    </lineage>
</organism>
<comment type="caution">
    <text evidence="4">The sequence shown here is derived from an EMBL/GenBank/DDBJ whole genome shotgun (WGS) entry which is preliminary data.</text>
</comment>
<feature type="domain" description="Secreted protein CSS2 C-terminal" evidence="3">
    <location>
        <begin position="108"/>
        <end position="175"/>
    </location>
</feature>
<dbReference type="Pfam" id="PF20521">
    <property type="entry name" value="DUF6736"/>
    <property type="match status" value="2"/>
</dbReference>
<keyword evidence="5" id="KW-1185">Reference proteome</keyword>
<feature type="signal peptide" evidence="2">
    <location>
        <begin position="1"/>
        <end position="25"/>
    </location>
</feature>
<feature type="region of interest" description="Disordered" evidence="1">
    <location>
        <begin position="173"/>
        <end position="227"/>
    </location>
</feature>
<dbReference type="EMBL" id="MLKD01000009">
    <property type="protein sequence ID" value="OQE23223.1"/>
    <property type="molecule type" value="Genomic_DNA"/>
</dbReference>
<gene>
    <name evidence="4" type="ORF">PENSTE_c009G03428</name>
</gene>
<sequence>MFKSISNQFGSILVSLLSIQGVCSALAIDNSQIQDGANSTEENQLVARTPDHYTVVHKWGPVGPEIISPATGVGLVISSALGVFVTWYVNQPDKDKICGRSAVVDITDGGIDYQYYAYSYTTGDSCDSSQRTKTLADTLSDAMDYLHSIEASSVCIDLDHEGTWHGVLGLATKSSGESPRDACSAHHAGAKRDENSIEDKAENNSDSHPEIEAAETNSTKRDEGGLVKRTSISVTQSNKQSGGAVIGRSNKSQQLIAEIGGKIYEQSYKQNCAGVEGSLQDSNGVTVNYYYIGGGDENCDTTAEIKTIVKALDDSWDGLRDTSALCMTMQHGSGTWRGYLGLSTIPDAQPAVHMCD</sequence>
<evidence type="ECO:0000256" key="1">
    <source>
        <dbReference type="SAM" id="MobiDB-lite"/>
    </source>
</evidence>
<protein>
    <recommendedName>
        <fullName evidence="3">Secreted protein CSS2 C-terminal domain-containing protein</fullName>
    </recommendedName>
</protein>
<dbReference type="InterPro" id="IPR046624">
    <property type="entry name" value="CSS2_C"/>
</dbReference>
<reference evidence="5" key="1">
    <citation type="journal article" date="2017" name="Nat. Microbiol.">
        <title>Global analysis of biosynthetic gene clusters reveals vast potential of secondary metabolite production in Penicillium species.</title>
        <authorList>
            <person name="Nielsen J.C."/>
            <person name="Grijseels S."/>
            <person name="Prigent S."/>
            <person name="Ji B."/>
            <person name="Dainat J."/>
            <person name="Nielsen K.F."/>
            <person name="Frisvad J.C."/>
            <person name="Workman M."/>
            <person name="Nielsen J."/>
        </authorList>
    </citation>
    <scope>NUCLEOTIDE SEQUENCE [LARGE SCALE GENOMIC DNA]</scope>
    <source>
        <strain evidence="5">IBT 24891</strain>
    </source>
</reference>
<feature type="chain" id="PRO_5012280218" description="Secreted protein CSS2 C-terminal domain-containing protein" evidence="2">
    <location>
        <begin position="26"/>
        <end position="356"/>
    </location>
</feature>
<dbReference type="AlphaFoldDB" id="A0A1V6TCC4"/>
<evidence type="ECO:0000313" key="4">
    <source>
        <dbReference type="EMBL" id="OQE23223.1"/>
    </source>
</evidence>